<dbReference type="Gene3D" id="1.20.120.1240">
    <property type="entry name" value="Dynamin, middle domain"/>
    <property type="match status" value="2"/>
</dbReference>
<dbReference type="Pfam" id="PF00350">
    <property type="entry name" value="Dynamin_N"/>
    <property type="match status" value="1"/>
</dbReference>
<evidence type="ECO:0000256" key="11">
    <source>
        <dbReference type="RuleBase" id="RU003932"/>
    </source>
</evidence>
<evidence type="ECO:0000259" key="13">
    <source>
        <dbReference type="PROSITE" id="PS51388"/>
    </source>
</evidence>
<sequence>MSTLQDLIPVVNKLQDILTSTNLTELDLPILSVIGSQSAGKSSVLENIVGKDFLPRGTGIVTRRPLILQLINIKAGDPLIDRKAGVTTDLDSEPDTETLEEHLRYFSGGNREDSKQPIKEWGEFLHIPGKRFYNFDNVKHEIEKETARVAGKNKGISRIPINLKVYSPNVLNLTMVDLPGLTKIPIGDQPTDIERQITNLVLEYISKPNSIILAVTPANVDLVNSEALKLARQVDPRGDRTIGILSKLDLMDRGTNAMDILTGKVYPLKLGFIGVVNRSQQDIASNKALEDSIDAEKQFFQTHPAYRSISSRCGTAYLAKTLNRILMNHIRDRLPDIKARLNTLIGQAEQNLATYGDQLCVTEENRGTLILQLMTKFSTGFITSIDGTSSEISTKELCGGARIYYVYNEVLGRSLKSINPLQNLSVADIRTAIRNSTGPRPSLFVPELAFDLLVKPQIKLLEAPAHRCVELVYEELMKICHTCGPKELERYPKLRAKLIEVVSELLQERLGPTSKYVQSLIDINRTYINTNNPGFIGAARAMAAVVKERQIRKQHHHQQLGVVNGENELEAPLLGLGEKRSWAEGQNGKKTAQKKVTETLGSGKSGSDYLLSPISSSGRTNLGEKSAIDGVRKHTKDTSKPIKTDKDTFLNFFFGKDTSKQDPSPSVDELASSTPDTTTEEMDTGIDTGSFIARDENNVGTLHFHDPTVSLYEEQMDKLSLSLGTIDEREEMECELIRRLIVSYFGIIRQTIQDQVPKAIMFLLVNYCKDSVQNTLVQKLYKESLFEALLYEDENIVQERDKCKKQLELYKSASDVIADVL</sequence>
<organism evidence="15 16">
    <name type="scientific">Dekkera bruxellensis</name>
    <name type="common">Brettanomyces custersii</name>
    <dbReference type="NCBI Taxonomy" id="5007"/>
    <lineage>
        <taxon>Eukaryota</taxon>
        <taxon>Fungi</taxon>
        <taxon>Dikarya</taxon>
        <taxon>Ascomycota</taxon>
        <taxon>Saccharomycotina</taxon>
        <taxon>Pichiomycetes</taxon>
        <taxon>Pichiales</taxon>
        <taxon>Pichiaceae</taxon>
        <taxon>Brettanomyces</taxon>
    </lineage>
</organism>
<dbReference type="GO" id="GO:0006897">
    <property type="term" value="P:endocytosis"/>
    <property type="evidence" value="ECO:0007669"/>
    <property type="project" value="TreeGrafter"/>
</dbReference>
<evidence type="ECO:0000259" key="14">
    <source>
        <dbReference type="PROSITE" id="PS51718"/>
    </source>
</evidence>
<dbReference type="SMART" id="SM00053">
    <property type="entry name" value="DYNc"/>
    <property type="match status" value="1"/>
</dbReference>
<gene>
    <name evidence="15" type="ORF">BRETT_001254</name>
</gene>
<dbReference type="InterPro" id="IPR045063">
    <property type="entry name" value="Dynamin_N"/>
</dbReference>
<dbReference type="GO" id="GO:0005777">
    <property type="term" value="C:peroxisome"/>
    <property type="evidence" value="ECO:0007669"/>
    <property type="project" value="UniProtKB-ARBA"/>
</dbReference>
<dbReference type="AlphaFoldDB" id="A0A871RHQ2"/>
<keyword evidence="7" id="KW-0496">Mitochondrion</keyword>
<feature type="domain" description="Dynamin-type G" evidence="14">
    <location>
        <begin position="25"/>
        <end position="335"/>
    </location>
</feature>
<dbReference type="PROSITE" id="PS00410">
    <property type="entry name" value="G_DYNAMIN_1"/>
    <property type="match status" value="1"/>
</dbReference>
<keyword evidence="8 11" id="KW-0342">GTP-binding</keyword>
<evidence type="ECO:0000313" key="16">
    <source>
        <dbReference type="Proteomes" id="UP000663131"/>
    </source>
</evidence>
<feature type="region of interest" description="Disordered" evidence="12">
    <location>
        <begin position="598"/>
        <end position="623"/>
    </location>
</feature>
<dbReference type="PANTHER" id="PTHR11566">
    <property type="entry name" value="DYNAMIN"/>
    <property type="match status" value="1"/>
</dbReference>
<dbReference type="Gene3D" id="3.40.50.300">
    <property type="entry name" value="P-loop containing nucleotide triphosphate hydrolases"/>
    <property type="match status" value="1"/>
</dbReference>
<dbReference type="SUPFAM" id="SSF52540">
    <property type="entry name" value="P-loop containing nucleoside triphosphate hydrolases"/>
    <property type="match status" value="1"/>
</dbReference>
<keyword evidence="6" id="KW-0378">Hydrolase</keyword>
<evidence type="ECO:0000256" key="7">
    <source>
        <dbReference type="ARBA" id="ARBA00023128"/>
    </source>
</evidence>
<protein>
    <recommendedName>
        <fullName evidence="2">dynamin GTPase</fullName>
        <ecNumber evidence="2">3.6.5.5</ecNumber>
    </recommendedName>
</protein>
<dbReference type="SMART" id="SM00302">
    <property type="entry name" value="GED"/>
    <property type="match status" value="1"/>
</dbReference>
<keyword evidence="5" id="KW-1000">Mitochondrion outer membrane</keyword>
<dbReference type="InterPro" id="IPR003130">
    <property type="entry name" value="GED"/>
</dbReference>
<dbReference type="GO" id="GO:0000266">
    <property type="term" value="P:mitochondrial fission"/>
    <property type="evidence" value="ECO:0007669"/>
    <property type="project" value="TreeGrafter"/>
</dbReference>
<comment type="subcellular location">
    <subcellularLocation>
        <location evidence="1">Mitochondrion outer membrane</location>
        <topology evidence="1">Peripheral membrane protein</topology>
    </subcellularLocation>
</comment>
<dbReference type="GO" id="GO:0005525">
    <property type="term" value="F:GTP binding"/>
    <property type="evidence" value="ECO:0007669"/>
    <property type="project" value="UniProtKB-KW"/>
</dbReference>
<evidence type="ECO:0000256" key="10">
    <source>
        <dbReference type="ARBA" id="ARBA00048040"/>
    </source>
</evidence>
<evidence type="ECO:0000256" key="8">
    <source>
        <dbReference type="ARBA" id="ARBA00023134"/>
    </source>
</evidence>
<dbReference type="EMBL" id="CP063136">
    <property type="protein sequence ID" value="QOU21530.1"/>
    <property type="molecule type" value="Genomic_DNA"/>
</dbReference>
<comment type="catalytic activity">
    <reaction evidence="10">
        <text>GTP + H2O = GDP + phosphate + H(+)</text>
        <dbReference type="Rhea" id="RHEA:19669"/>
        <dbReference type="ChEBI" id="CHEBI:15377"/>
        <dbReference type="ChEBI" id="CHEBI:15378"/>
        <dbReference type="ChEBI" id="CHEBI:37565"/>
        <dbReference type="ChEBI" id="CHEBI:43474"/>
        <dbReference type="ChEBI" id="CHEBI:58189"/>
        <dbReference type="EC" id="3.6.5.5"/>
    </reaction>
</comment>
<dbReference type="InterPro" id="IPR027417">
    <property type="entry name" value="P-loop_NTPase"/>
</dbReference>
<proteinExistence type="inferred from homology"/>
<dbReference type="PANTHER" id="PTHR11566:SF235">
    <property type="entry name" value="DYNAMIN-RELATED PROTEIN DNM1"/>
    <property type="match status" value="1"/>
</dbReference>
<accession>A0A871RHQ2</accession>
<evidence type="ECO:0000256" key="5">
    <source>
        <dbReference type="ARBA" id="ARBA00022787"/>
    </source>
</evidence>
<dbReference type="GO" id="GO:0003924">
    <property type="term" value="F:GTPase activity"/>
    <property type="evidence" value="ECO:0007669"/>
    <property type="project" value="InterPro"/>
</dbReference>
<evidence type="ECO:0000256" key="2">
    <source>
        <dbReference type="ARBA" id="ARBA00011980"/>
    </source>
</evidence>
<evidence type="ECO:0000256" key="12">
    <source>
        <dbReference type="SAM" id="MobiDB-lite"/>
    </source>
</evidence>
<evidence type="ECO:0000313" key="15">
    <source>
        <dbReference type="EMBL" id="QOU21530.1"/>
    </source>
</evidence>
<keyword evidence="3" id="KW-0597">Phosphoprotein</keyword>
<dbReference type="InterPro" id="IPR019762">
    <property type="entry name" value="Dynamin_GTPase_CS"/>
</dbReference>
<dbReference type="GeneID" id="64573179"/>
<dbReference type="GO" id="GO:0042802">
    <property type="term" value="F:identical protein binding"/>
    <property type="evidence" value="ECO:0007669"/>
    <property type="project" value="UniProtKB-ARBA"/>
</dbReference>
<dbReference type="FunFam" id="1.20.120.1240:FF:000002">
    <property type="entry name" value="Dynamin-1-like protein isoform 1"/>
    <property type="match status" value="1"/>
</dbReference>
<dbReference type="InterPro" id="IPR020850">
    <property type="entry name" value="GED_dom"/>
</dbReference>
<keyword evidence="9" id="KW-0472">Membrane</keyword>
<feature type="domain" description="GED" evidence="13">
    <location>
        <begin position="734"/>
        <end position="821"/>
    </location>
</feature>
<dbReference type="GO" id="GO:0005829">
    <property type="term" value="C:cytosol"/>
    <property type="evidence" value="ECO:0007669"/>
    <property type="project" value="UniProtKB-ARBA"/>
</dbReference>
<dbReference type="GO" id="GO:0005741">
    <property type="term" value="C:mitochondrial outer membrane"/>
    <property type="evidence" value="ECO:0007669"/>
    <property type="project" value="UniProtKB-SubCell"/>
</dbReference>
<keyword evidence="4 11" id="KW-0547">Nucleotide-binding</keyword>
<dbReference type="PROSITE" id="PS51718">
    <property type="entry name" value="G_DYNAMIN_2"/>
    <property type="match status" value="1"/>
</dbReference>
<evidence type="ECO:0000256" key="4">
    <source>
        <dbReference type="ARBA" id="ARBA00022741"/>
    </source>
</evidence>
<evidence type="ECO:0000256" key="1">
    <source>
        <dbReference type="ARBA" id="ARBA00004450"/>
    </source>
</evidence>
<dbReference type="OrthoDB" id="5061070at2759"/>
<evidence type="ECO:0000256" key="6">
    <source>
        <dbReference type="ARBA" id="ARBA00022801"/>
    </source>
</evidence>
<dbReference type="InterPro" id="IPR022812">
    <property type="entry name" value="Dynamin"/>
</dbReference>
<dbReference type="CDD" id="cd08771">
    <property type="entry name" value="DLP_1"/>
    <property type="match status" value="1"/>
</dbReference>
<feature type="region of interest" description="Disordered" evidence="12">
    <location>
        <begin position="656"/>
        <end position="683"/>
    </location>
</feature>
<evidence type="ECO:0000256" key="9">
    <source>
        <dbReference type="ARBA" id="ARBA00023136"/>
    </source>
</evidence>
<dbReference type="GO" id="GO:0016559">
    <property type="term" value="P:peroxisome fission"/>
    <property type="evidence" value="ECO:0007669"/>
    <property type="project" value="TreeGrafter"/>
</dbReference>
<dbReference type="EC" id="3.6.5.5" evidence="2"/>
<dbReference type="GO" id="GO:0048312">
    <property type="term" value="P:intracellular distribution of mitochondria"/>
    <property type="evidence" value="ECO:0007669"/>
    <property type="project" value="TreeGrafter"/>
</dbReference>
<comment type="similarity">
    <text evidence="11">Belongs to the TRAFAC class dynamin-like GTPase superfamily. Dynamin/Fzo/YdjA family.</text>
</comment>
<dbReference type="PROSITE" id="PS51388">
    <property type="entry name" value="GED"/>
    <property type="match status" value="1"/>
</dbReference>
<dbReference type="InterPro" id="IPR000375">
    <property type="entry name" value="Dynamin_stalk"/>
</dbReference>
<reference evidence="15" key="1">
    <citation type="submission" date="2020-10" db="EMBL/GenBank/DDBJ databases">
        <authorList>
            <person name="Palmer J.M."/>
        </authorList>
    </citation>
    <scope>NUCLEOTIDE SEQUENCE</scope>
    <source>
        <strain evidence="15">UCD 2041</strain>
    </source>
</reference>
<evidence type="ECO:0000256" key="3">
    <source>
        <dbReference type="ARBA" id="ARBA00022553"/>
    </source>
</evidence>
<dbReference type="PRINTS" id="PR00195">
    <property type="entry name" value="DYNAMIN"/>
</dbReference>
<dbReference type="InterPro" id="IPR030381">
    <property type="entry name" value="G_DYNAMIN_dom"/>
</dbReference>
<name>A0A871RHQ2_DEKBR</name>
<dbReference type="KEGG" id="bbrx:BRETT_001254"/>
<dbReference type="InterPro" id="IPR001401">
    <property type="entry name" value="Dynamin_GTPase"/>
</dbReference>
<dbReference type="Pfam" id="PF01031">
    <property type="entry name" value="Dynamin_M"/>
    <property type="match status" value="1"/>
</dbReference>
<dbReference type="GO" id="GO:0008017">
    <property type="term" value="F:microtubule binding"/>
    <property type="evidence" value="ECO:0007669"/>
    <property type="project" value="TreeGrafter"/>
</dbReference>
<dbReference type="GO" id="GO:0005874">
    <property type="term" value="C:microtubule"/>
    <property type="evidence" value="ECO:0007669"/>
    <property type="project" value="TreeGrafter"/>
</dbReference>
<reference evidence="15" key="2">
    <citation type="journal article" name="BMC Genomics">
        <title>New genome assemblies reveal patterns of domestication and adaptation across Brettanomyces (Dekkera) species.</title>
        <authorList>
            <person name="Roach M.J."/>
            <person name="Borneman A.R."/>
        </authorList>
    </citation>
    <scope>NUCLEOTIDE SEQUENCE</scope>
    <source>
        <strain evidence="15">UCD 2041</strain>
    </source>
</reference>
<dbReference type="RefSeq" id="XP_041138023.1">
    <property type="nucleotide sequence ID" value="XM_041279809.1"/>
</dbReference>
<dbReference type="GO" id="GO:0030001">
    <property type="term" value="P:metal ion transport"/>
    <property type="evidence" value="ECO:0007669"/>
    <property type="project" value="UniProtKB-ARBA"/>
</dbReference>
<dbReference type="Proteomes" id="UP000663131">
    <property type="component" value="Chromosome 8"/>
</dbReference>
<dbReference type="Pfam" id="PF02212">
    <property type="entry name" value="GED"/>
    <property type="match status" value="1"/>
</dbReference>